<dbReference type="STRING" id="1330534.L323_08340"/>
<dbReference type="OrthoDB" id="9798918at2"/>
<proteinExistence type="inferred from homology"/>
<organism evidence="3 4">
    <name type="scientific">Ruminiclostridium papyrosolvens C7</name>
    <dbReference type="NCBI Taxonomy" id="1330534"/>
    <lineage>
        <taxon>Bacteria</taxon>
        <taxon>Bacillati</taxon>
        <taxon>Bacillota</taxon>
        <taxon>Clostridia</taxon>
        <taxon>Eubacteriales</taxon>
        <taxon>Oscillospiraceae</taxon>
        <taxon>Ruminiclostridium</taxon>
    </lineage>
</organism>
<dbReference type="EMBL" id="ATAY01000028">
    <property type="protein sequence ID" value="EPR12286.1"/>
    <property type="molecule type" value="Genomic_DNA"/>
</dbReference>
<evidence type="ECO:0000256" key="2">
    <source>
        <dbReference type="HAMAP-Rule" id="MF_00489"/>
    </source>
</evidence>
<dbReference type="HAMAP" id="MF_00489">
    <property type="entry name" value="UPF0178"/>
    <property type="match status" value="1"/>
</dbReference>
<evidence type="ECO:0000313" key="3">
    <source>
        <dbReference type="EMBL" id="EPR12286.1"/>
    </source>
</evidence>
<sequence length="153" mass="17077">MQILVDADACPVKNIIIRIAKEYGIPVIMIIDTSHQLNDGYSTVITVDKARDSVDIKLINMLQKNDIVVTQDYGVAAMGLGKGAKVLNQNGLIYSDNNIDRLLFERHLGQKIRRAGGRTGTIRKRSKENDEAFEKALLMLIKSESESTQDFNI</sequence>
<dbReference type="PANTHER" id="PTHR35146">
    <property type="entry name" value="UPF0178 PROTEIN YAII"/>
    <property type="match status" value="1"/>
</dbReference>
<protein>
    <recommendedName>
        <fullName evidence="2">UPF0178 protein L323_08340</fullName>
    </recommendedName>
</protein>
<dbReference type="NCBIfam" id="NF001095">
    <property type="entry name" value="PRK00124.1"/>
    <property type="match status" value="1"/>
</dbReference>
<evidence type="ECO:0000256" key="1">
    <source>
        <dbReference type="ARBA" id="ARBA00008522"/>
    </source>
</evidence>
<reference evidence="3 4" key="1">
    <citation type="journal article" date="2013" name="Genome Announc.">
        <title>Draft Genome Sequence of the Cellulolytic Bacterium Clostridium papyrosolvens C7 (ATCC 700395).</title>
        <authorList>
            <person name="Zepeda V."/>
            <person name="Dassa B."/>
            <person name="Borovok I."/>
            <person name="Lamed R."/>
            <person name="Bayer E.A."/>
            <person name="Cate J.H."/>
        </authorList>
    </citation>
    <scope>NUCLEOTIDE SEQUENCE [LARGE SCALE GENOMIC DNA]</scope>
    <source>
        <strain evidence="3 4">C7</strain>
    </source>
</reference>
<dbReference type="AlphaFoldDB" id="U4R3E8"/>
<comment type="caution">
    <text evidence="3">The sequence shown here is derived from an EMBL/GenBank/DDBJ whole genome shotgun (WGS) entry which is preliminary data.</text>
</comment>
<dbReference type="PATRIC" id="fig|1330534.3.peg.1662"/>
<accession>U4R3E8</accession>
<dbReference type="Proteomes" id="UP000016860">
    <property type="component" value="Unassembled WGS sequence"/>
</dbReference>
<evidence type="ECO:0000313" key="4">
    <source>
        <dbReference type="Proteomes" id="UP000016860"/>
    </source>
</evidence>
<dbReference type="InterPro" id="IPR003791">
    <property type="entry name" value="UPF0178"/>
</dbReference>
<name>U4R3E8_9FIRM</name>
<dbReference type="RefSeq" id="WP_020815215.1">
    <property type="nucleotide sequence ID" value="NZ_ATAY01000028.1"/>
</dbReference>
<gene>
    <name evidence="3" type="ORF">L323_08340</name>
</gene>
<dbReference type="PANTHER" id="PTHR35146:SF1">
    <property type="entry name" value="UPF0178 PROTEIN YAII"/>
    <property type="match status" value="1"/>
</dbReference>
<dbReference type="Pfam" id="PF02639">
    <property type="entry name" value="DUF188"/>
    <property type="match status" value="1"/>
</dbReference>
<comment type="similarity">
    <text evidence="1 2">Belongs to the UPF0178 family.</text>
</comment>